<dbReference type="PANTHER" id="PTHR31668:SF4">
    <property type="entry name" value="TRANSCRIPTIONAL ACTIVATOR PROTEIN DAL81"/>
    <property type="match status" value="1"/>
</dbReference>
<dbReference type="InterPro" id="IPR007219">
    <property type="entry name" value="XnlR_reg_dom"/>
</dbReference>
<name>A0A0G2EFW1_PHACM</name>
<feature type="region of interest" description="Disordered" evidence="2">
    <location>
        <begin position="1"/>
        <end position="26"/>
    </location>
</feature>
<dbReference type="GO" id="GO:0006351">
    <property type="term" value="P:DNA-templated transcription"/>
    <property type="evidence" value="ECO:0007669"/>
    <property type="project" value="InterPro"/>
</dbReference>
<keyword evidence="3" id="KW-0472">Membrane</keyword>
<dbReference type="GO" id="GO:0005634">
    <property type="term" value="C:nucleus"/>
    <property type="evidence" value="ECO:0007669"/>
    <property type="project" value="TreeGrafter"/>
</dbReference>
<dbReference type="AlphaFoldDB" id="A0A0G2EFW1"/>
<dbReference type="Proteomes" id="UP000053317">
    <property type="component" value="Unassembled WGS sequence"/>
</dbReference>
<dbReference type="GO" id="GO:0008270">
    <property type="term" value="F:zinc ion binding"/>
    <property type="evidence" value="ECO:0007669"/>
    <property type="project" value="InterPro"/>
</dbReference>
<evidence type="ECO:0000313" key="6">
    <source>
        <dbReference type="Proteomes" id="UP000053317"/>
    </source>
</evidence>
<accession>A0A0G2EFW1</accession>
<comment type="caution">
    <text evidence="5">The sequence shown here is derived from an EMBL/GenBank/DDBJ whole genome shotgun (WGS) entry which is preliminary data.</text>
</comment>
<dbReference type="InterPro" id="IPR050797">
    <property type="entry name" value="Carb_Metab_Trans_Reg"/>
</dbReference>
<dbReference type="Pfam" id="PF04082">
    <property type="entry name" value="Fungal_trans"/>
    <property type="match status" value="1"/>
</dbReference>
<dbReference type="EMBL" id="LCWF01000086">
    <property type="protein sequence ID" value="KKY21324.1"/>
    <property type="molecule type" value="Genomic_DNA"/>
</dbReference>
<keyword evidence="3" id="KW-1133">Transmembrane helix</keyword>
<dbReference type="GO" id="GO:0003677">
    <property type="term" value="F:DNA binding"/>
    <property type="evidence" value="ECO:0007669"/>
    <property type="project" value="InterPro"/>
</dbReference>
<evidence type="ECO:0000256" key="1">
    <source>
        <dbReference type="ARBA" id="ARBA00023242"/>
    </source>
</evidence>
<feature type="transmembrane region" description="Helical" evidence="3">
    <location>
        <begin position="433"/>
        <end position="453"/>
    </location>
</feature>
<evidence type="ECO:0000256" key="3">
    <source>
        <dbReference type="SAM" id="Phobius"/>
    </source>
</evidence>
<keyword evidence="3" id="KW-0812">Transmembrane</keyword>
<reference evidence="5 6" key="2">
    <citation type="submission" date="2015-05" db="EMBL/GenBank/DDBJ databases">
        <authorList>
            <person name="Morales-Cruz A."/>
            <person name="Amrine K.C."/>
            <person name="Cantu D."/>
        </authorList>
    </citation>
    <scope>NUCLEOTIDE SEQUENCE [LARGE SCALE GENOMIC DNA]</scope>
    <source>
        <strain evidence="5">UCRPC4</strain>
    </source>
</reference>
<organism evidence="5 6">
    <name type="scientific">Phaeomoniella chlamydospora</name>
    <name type="common">Phaeoacremonium chlamydosporum</name>
    <dbReference type="NCBI Taxonomy" id="158046"/>
    <lineage>
        <taxon>Eukaryota</taxon>
        <taxon>Fungi</taxon>
        <taxon>Dikarya</taxon>
        <taxon>Ascomycota</taxon>
        <taxon>Pezizomycotina</taxon>
        <taxon>Eurotiomycetes</taxon>
        <taxon>Chaetothyriomycetidae</taxon>
        <taxon>Phaeomoniellales</taxon>
        <taxon>Phaeomoniellaceae</taxon>
        <taxon>Phaeomoniella</taxon>
    </lineage>
</organism>
<feature type="domain" description="Xylanolytic transcriptional activator regulatory" evidence="4">
    <location>
        <begin position="107"/>
        <end position="353"/>
    </location>
</feature>
<gene>
    <name evidence="5" type="ORF">UCRPC4_g03760</name>
</gene>
<dbReference type="PANTHER" id="PTHR31668">
    <property type="entry name" value="GLUCOSE TRANSPORT TRANSCRIPTION REGULATOR RGT1-RELATED-RELATED"/>
    <property type="match status" value="1"/>
</dbReference>
<sequence>MKMSLGSSARGSHNQQDPFSTAGTLDTPGHGFNRYMGMTSEYDPLLLNSKFYRNKLDSSHGPVSFRMASKDTHFAQLPHPDSDSQYQDLSDLESIEALVAPHGQKLLDLYFRVADPAYPILNKEAFLQSCSTRRWVVSPSLLAAMYLQAISWWSFSPDLNHLQQPDVGHLENIAYRTLLGSMQRPQLSTVQAGLLLLQRSNREPPWPLTAQLVAIGQELGLHVDCSEWNIPEWEKGLRKRLAWALFVQDVWSASTMGRPRRLTDSNWGVKSIGEADFPDGDIDENGDDQAVDVSNGRNVFLFMISLSQMLAEVLETLYSQSAESKVGQSSRTAATQAILSIAKPIQLRLRSWHGILTSTLPLDSVTPGRLSAIGSLHLCYFATEITLHRRIIRSLSPDTNENLVDIVRSAAKARLISSLDFFNRLRPEHLQGLWYFGSSVNFAIIGTFGCLLMKTSDSRHEASFYEQRLQEYRWTLGVSGQRAIAGLLDVACDLLDNSMGEAVEQAS</sequence>
<evidence type="ECO:0000259" key="4">
    <source>
        <dbReference type="Pfam" id="PF04082"/>
    </source>
</evidence>
<protein>
    <submittedName>
        <fullName evidence="5">Putative nitrogen regulatory protein otam</fullName>
    </submittedName>
</protein>
<dbReference type="OrthoDB" id="2264294at2759"/>
<dbReference type="CDD" id="cd12148">
    <property type="entry name" value="fungal_TF_MHR"/>
    <property type="match status" value="1"/>
</dbReference>
<evidence type="ECO:0000313" key="5">
    <source>
        <dbReference type="EMBL" id="KKY21324.1"/>
    </source>
</evidence>
<feature type="compositionally biased region" description="Polar residues" evidence="2">
    <location>
        <begin position="1"/>
        <end position="24"/>
    </location>
</feature>
<dbReference type="GO" id="GO:0001080">
    <property type="term" value="P:nitrogen catabolite activation of transcription from RNA polymerase II promoter"/>
    <property type="evidence" value="ECO:0007669"/>
    <property type="project" value="TreeGrafter"/>
</dbReference>
<keyword evidence="6" id="KW-1185">Reference proteome</keyword>
<reference evidence="5 6" key="1">
    <citation type="submission" date="2015-05" db="EMBL/GenBank/DDBJ databases">
        <title>Distinctive expansion of gene families associated with plant cell wall degradation and secondary metabolism in the genomes of grapevine trunk pathogens.</title>
        <authorList>
            <person name="Lawrence D.P."/>
            <person name="Travadon R."/>
            <person name="Rolshausen P.E."/>
            <person name="Baumgartner K."/>
        </authorList>
    </citation>
    <scope>NUCLEOTIDE SEQUENCE [LARGE SCALE GENOMIC DNA]</scope>
    <source>
        <strain evidence="5">UCRPC4</strain>
    </source>
</reference>
<keyword evidence="1" id="KW-0539">Nucleus</keyword>
<proteinExistence type="predicted"/>
<evidence type="ECO:0000256" key="2">
    <source>
        <dbReference type="SAM" id="MobiDB-lite"/>
    </source>
</evidence>